<dbReference type="Proteomes" id="UP000887540">
    <property type="component" value="Unplaced"/>
</dbReference>
<proteinExistence type="predicted"/>
<keyword evidence="1" id="KW-1185">Reference proteome</keyword>
<organism evidence="1 2">
    <name type="scientific">Acrobeloides nanus</name>
    <dbReference type="NCBI Taxonomy" id="290746"/>
    <lineage>
        <taxon>Eukaryota</taxon>
        <taxon>Metazoa</taxon>
        <taxon>Ecdysozoa</taxon>
        <taxon>Nematoda</taxon>
        <taxon>Chromadorea</taxon>
        <taxon>Rhabditida</taxon>
        <taxon>Tylenchina</taxon>
        <taxon>Cephalobomorpha</taxon>
        <taxon>Cephaloboidea</taxon>
        <taxon>Cephalobidae</taxon>
        <taxon>Acrobeloides</taxon>
    </lineage>
</organism>
<evidence type="ECO:0000313" key="2">
    <source>
        <dbReference type="WBParaSite" id="ACRNAN_scaffold14384.g17631.t1"/>
    </source>
</evidence>
<sequence>MAKLDLIREQLKGQKLDNRLKELAILEKESFLNAHQTVLLDEYQFVPNENVPRMDNNNEVLVETILNGSEVYSTSSNSL</sequence>
<accession>A0A914CVY1</accession>
<evidence type="ECO:0000313" key="1">
    <source>
        <dbReference type="Proteomes" id="UP000887540"/>
    </source>
</evidence>
<name>A0A914CVY1_9BILA</name>
<dbReference type="WBParaSite" id="ACRNAN_scaffold14384.g17631.t1">
    <property type="protein sequence ID" value="ACRNAN_scaffold14384.g17631.t1"/>
    <property type="gene ID" value="ACRNAN_scaffold14384.g17631"/>
</dbReference>
<dbReference type="AlphaFoldDB" id="A0A914CVY1"/>
<reference evidence="2" key="1">
    <citation type="submission" date="2022-11" db="UniProtKB">
        <authorList>
            <consortium name="WormBaseParasite"/>
        </authorList>
    </citation>
    <scope>IDENTIFICATION</scope>
</reference>
<protein>
    <submittedName>
        <fullName evidence="2">Uncharacterized protein</fullName>
    </submittedName>
</protein>